<evidence type="ECO:0000313" key="6">
    <source>
        <dbReference type="EMBL" id="WOH14025.1"/>
    </source>
</evidence>
<dbReference type="GO" id="GO:0004185">
    <property type="term" value="F:serine-type carboxypeptidase activity"/>
    <property type="evidence" value="ECO:0007669"/>
    <property type="project" value="InterPro"/>
</dbReference>
<keyword evidence="4" id="KW-0378">Hydrolase</keyword>
<evidence type="ECO:0000313" key="7">
    <source>
        <dbReference type="Proteomes" id="UP000077755"/>
    </source>
</evidence>
<dbReference type="InterPro" id="IPR033124">
    <property type="entry name" value="Ser_caboxypep_his_AS"/>
</dbReference>
<reference evidence="6" key="2">
    <citation type="submission" date="2022-03" db="EMBL/GenBank/DDBJ databases">
        <title>Draft title - Genomic analysis of global carrot germplasm unveils the trajectory of domestication and the origin of high carotenoid orange carrot.</title>
        <authorList>
            <person name="Iorizzo M."/>
            <person name="Ellison S."/>
            <person name="Senalik D."/>
            <person name="Macko-Podgorni A."/>
            <person name="Grzebelus D."/>
            <person name="Bostan H."/>
            <person name="Rolling W."/>
            <person name="Curaba J."/>
            <person name="Simon P."/>
        </authorList>
    </citation>
    <scope>NUCLEOTIDE SEQUENCE</scope>
    <source>
        <tissue evidence="6">Leaf</tissue>
    </source>
</reference>
<organism evidence="6 7">
    <name type="scientific">Daucus carota subsp. sativus</name>
    <name type="common">Carrot</name>
    <dbReference type="NCBI Taxonomy" id="79200"/>
    <lineage>
        <taxon>Eukaryota</taxon>
        <taxon>Viridiplantae</taxon>
        <taxon>Streptophyta</taxon>
        <taxon>Embryophyta</taxon>
        <taxon>Tracheophyta</taxon>
        <taxon>Spermatophyta</taxon>
        <taxon>Magnoliopsida</taxon>
        <taxon>eudicotyledons</taxon>
        <taxon>Gunneridae</taxon>
        <taxon>Pentapetalae</taxon>
        <taxon>asterids</taxon>
        <taxon>campanulids</taxon>
        <taxon>Apiales</taxon>
        <taxon>Apiaceae</taxon>
        <taxon>Apioideae</taxon>
        <taxon>Scandiceae</taxon>
        <taxon>Daucinae</taxon>
        <taxon>Daucus</taxon>
        <taxon>Daucus sect. Daucus</taxon>
    </lineage>
</organism>
<dbReference type="SUPFAM" id="SSF53474">
    <property type="entry name" value="alpha/beta-Hydrolases"/>
    <property type="match status" value="1"/>
</dbReference>
<evidence type="ECO:0000256" key="3">
    <source>
        <dbReference type="ARBA" id="ARBA00022670"/>
    </source>
</evidence>
<keyword evidence="2" id="KW-0121">Carboxypeptidase</keyword>
<evidence type="ECO:0008006" key="8">
    <source>
        <dbReference type="Google" id="ProtNLM"/>
    </source>
</evidence>
<dbReference type="GO" id="GO:0019748">
    <property type="term" value="P:secondary metabolic process"/>
    <property type="evidence" value="ECO:0007669"/>
    <property type="project" value="TreeGrafter"/>
</dbReference>
<accession>A0AAF0XTT8</accession>
<dbReference type="PANTHER" id="PTHR11802">
    <property type="entry name" value="SERINE PROTEASE FAMILY S10 SERINE CARBOXYPEPTIDASE"/>
    <property type="match status" value="1"/>
</dbReference>
<dbReference type="Proteomes" id="UP000077755">
    <property type="component" value="Chromosome 9"/>
</dbReference>
<dbReference type="AlphaFoldDB" id="A0AAF0XTT8"/>
<reference evidence="6" key="1">
    <citation type="journal article" date="2016" name="Nat. Genet.">
        <title>A high-quality carrot genome assembly provides new insights into carotenoid accumulation and asterid genome evolution.</title>
        <authorList>
            <person name="Iorizzo M."/>
            <person name="Ellison S."/>
            <person name="Senalik D."/>
            <person name="Zeng P."/>
            <person name="Satapoomin P."/>
            <person name="Huang J."/>
            <person name="Bowman M."/>
            <person name="Iovene M."/>
            <person name="Sanseverino W."/>
            <person name="Cavagnaro P."/>
            <person name="Yildiz M."/>
            <person name="Macko-Podgorni A."/>
            <person name="Moranska E."/>
            <person name="Grzebelus E."/>
            <person name="Grzebelus D."/>
            <person name="Ashrafi H."/>
            <person name="Zheng Z."/>
            <person name="Cheng S."/>
            <person name="Spooner D."/>
            <person name="Van Deynze A."/>
            <person name="Simon P."/>
        </authorList>
    </citation>
    <scope>NUCLEOTIDE SEQUENCE</scope>
    <source>
        <tissue evidence="6">Leaf</tissue>
    </source>
</reference>
<dbReference type="InterPro" id="IPR001563">
    <property type="entry name" value="Peptidase_S10"/>
</dbReference>
<evidence type="ECO:0000256" key="2">
    <source>
        <dbReference type="ARBA" id="ARBA00022645"/>
    </source>
</evidence>
<dbReference type="GO" id="GO:0006508">
    <property type="term" value="P:proteolysis"/>
    <property type="evidence" value="ECO:0007669"/>
    <property type="project" value="UniProtKB-KW"/>
</dbReference>
<sequence>MDHYSIGKDDTDTYSYNIASSIAYHRNMTNKSCRALIFSGDHDLVVPHLGTERWVHSLNLTLERSRWAPWFVHQEVAGYGIKFSHENYSLTFATVKGAGHAAPEYKPEECLAMVERWLAHTPL</sequence>
<proteinExistence type="inferred from homology"/>
<dbReference type="PROSITE" id="PS00560">
    <property type="entry name" value="CARBOXYPEPT_SER_HIS"/>
    <property type="match status" value="1"/>
</dbReference>
<comment type="similarity">
    <text evidence="1">Belongs to the peptidase S10 family.</text>
</comment>
<dbReference type="Gene3D" id="3.40.50.1820">
    <property type="entry name" value="alpha/beta hydrolase"/>
    <property type="match status" value="1"/>
</dbReference>
<evidence type="ECO:0000256" key="1">
    <source>
        <dbReference type="ARBA" id="ARBA00009431"/>
    </source>
</evidence>
<dbReference type="GO" id="GO:0016747">
    <property type="term" value="F:acyltransferase activity, transferring groups other than amino-acyl groups"/>
    <property type="evidence" value="ECO:0007669"/>
    <property type="project" value="TreeGrafter"/>
</dbReference>
<keyword evidence="7" id="KW-1185">Reference proteome</keyword>
<evidence type="ECO:0000256" key="4">
    <source>
        <dbReference type="ARBA" id="ARBA00022801"/>
    </source>
</evidence>
<gene>
    <name evidence="6" type="ORF">DCAR_0933541</name>
</gene>
<name>A0AAF0XTT8_DAUCS</name>
<dbReference type="InterPro" id="IPR029058">
    <property type="entry name" value="AB_hydrolase_fold"/>
</dbReference>
<evidence type="ECO:0000256" key="5">
    <source>
        <dbReference type="ARBA" id="ARBA00023180"/>
    </source>
</evidence>
<protein>
    <recommendedName>
        <fullName evidence="8">Peptidase S10 serine carboxypeptidase</fullName>
    </recommendedName>
</protein>
<dbReference type="EMBL" id="CP093351">
    <property type="protein sequence ID" value="WOH14025.1"/>
    <property type="molecule type" value="Genomic_DNA"/>
</dbReference>
<dbReference type="PANTHER" id="PTHR11802:SF224">
    <property type="entry name" value="SERINE CARBOXYPEPTIDASE-LIKE 7 ISOFORM X1"/>
    <property type="match status" value="1"/>
</dbReference>
<keyword evidence="5" id="KW-0325">Glycoprotein</keyword>
<dbReference type="Pfam" id="PF00450">
    <property type="entry name" value="Peptidase_S10"/>
    <property type="match status" value="1"/>
</dbReference>
<keyword evidence="3" id="KW-0645">Protease</keyword>